<proteinExistence type="inferred from homology"/>
<evidence type="ECO:0000259" key="5">
    <source>
        <dbReference type="SMART" id="SM00421"/>
    </source>
</evidence>
<keyword evidence="4" id="KW-0804">Transcription</keyword>
<dbReference type="InterPro" id="IPR013324">
    <property type="entry name" value="RNA_pol_sigma_r3/r4-like"/>
</dbReference>
<dbReference type="InterPro" id="IPR013249">
    <property type="entry name" value="RNA_pol_sigma70_r4_t2"/>
</dbReference>
<dbReference type="PANTHER" id="PTHR43133:SF46">
    <property type="entry name" value="RNA POLYMERASE SIGMA-70 FACTOR ECF SUBFAMILY"/>
    <property type="match status" value="1"/>
</dbReference>
<comment type="similarity">
    <text evidence="1">Belongs to the sigma-70 factor family. ECF subfamily.</text>
</comment>
<name>A0ABR7D261_9BACT</name>
<dbReference type="Pfam" id="PF08281">
    <property type="entry name" value="Sigma70_r4_2"/>
    <property type="match status" value="1"/>
</dbReference>
<dbReference type="InterPro" id="IPR000792">
    <property type="entry name" value="Tscrpt_reg_LuxR_C"/>
</dbReference>
<feature type="domain" description="HTH luxR-type" evidence="5">
    <location>
        <begin position="133"/>
        <end position="191"/>
    </location>
</feature>
<dbReference type="Pfam" id="PF04542">
    <property type="entry name" value="Sigma70_r2"/>
    <property type="match status" value="1"/>
</dbReference>
<reference evidence="6 7" key="1">
    <citation type="submission" date="2020-08" db="EMBL/GenBank/DDBJ databases">
        <title>Genome public.</title>
        <authorList>
            <person name="Liu C."/>
            <person name="Sun Q."/>
        </authorList>
    </citation>
    <scope>NUCLEOTIDE SEQUENCE [LARGE SCALE GENOMIC DNA]</scope>
    <source>
        <strain evidence="6 7">NSJ-56</strain>
    </source>
</reference>
<evidence type="ECO:0000313" key="7">
    <source>
        <dbReference type="Proteomes" id="UP000646484"/>
    </source>
</evidence>
<dbReference type="PANTHER" id="PTHR43133">
    <property type="entry name" value="RNA POLYMERASE ECF-TYPE SIGMA FACTO"/>
    <property type="match status" value="1"/>
</dbReference>
<dbReference type="PRINTS" id="PR00038">
    <property type="entry name" value="HTHLUXR"/>
</dbReference>
<dbReference type="Gene3D" id="1.10.10.10">
    <property type="entry name" value="Winged helix-like DNA-binding domain superfamily/Winged helix DNA-binding domain"/>
    <property type="match status" value="1"/>
</dbReference>
<dbReference type="InterPro" id="IPR014284">
    <property type="entry name" value="RNA_pol_sigma-70_dom"/>
</dbReference>
<organism evidence="6 7">
    <name type="scientific">Butyricimonas hominis</name>
    <dbReference type="NCBI Taxonomy" id="2763032"/>
    <lineage>
        <taxon>Bacteria</taxon>
        <taxon>Pseudomonadati</taxon>
        <taxon>Bacteroidota</taxon>
        <taxon>Bacteroidia</taxon>
        <taxon>Bacteroidales</taxon>
        <taxon>Odoribacteraceae</taxon>
        <taxon>Butyricimonas</taxon>
    </lineage>
</organism>
<gene>
    <name evidence="6" type="ORF">H8S64_13015</name>
</gene>
<dbReference type="RefSeq" id="WP_141560989.1">
    <property type="nucleotide sequence ID" value="NZ_JACOOH010000005.1"/>
</dbReference>
<dbReference type="SUPFAM" id="SSF88659">
    <property type="entry name" value="Sigma3 and sigma4 domains of RNA polymerase sigma factors"/>
    <property type="match status" value="1"/>
</dbReference>
<dbReference type="InterPro" id="IPR007627">
    <property type="entry name" value="RNA_pol_sigma70_r2"/>
</dbReference>
<evidence type="ECO:0000256" key="3">
    <source>
        <dbReference type="ARBA" id="ARBA00023082"/>
    </source>
</evidence>
<dbReference type="Gene3D" id="1.10.1740.10">
    <property type="match status" value="1"/>
</dbReference>
<dbReference type="InterPro" id="IPR036388">
    <property type="entry name" value="WH-like_DNA-bd_sf"/>
</dbReference>
<dbReference type="EMBL" id="JACOOH010000005">
    <property type="protein sequence ID" value="MBC5622022.1"/>
    <property type="molecule type" value="Genomic_DNA"/>
</dbReference>
<evidence type="ECO:0000256" key="4">
    <source>
        <dbReference type="ARBA" id="ARBA00023163"/>
    </source>
</evidence>
<dbReference type="SMART" id="SM00421">
    <property type="entry name" value="HTH_LUXR"/>
    <property type="match status" value="1"/>
</dbReference>
<evidence type="ECO:0000256" key="2">
    <source>
        <dbReference type="ARBA" id="ARBA00023015"/>
    </source>
</evidence>
<keyword evidence="7" id="KW-1185">Reference proteome</keyword>
<evidence type="ECO:0000256" key="1">
    <source>
        <dbReference type="ARBA" id="ARBA00010641"/>
    </source>
</evidence>
<dbReference type="Proteomes" id="UP000646484">
    <property type="component" value="Unassembled WGS sequence"/>
</dbReference>
<sequence>MKIYTFVVLSHVIRVIGVMVTSENQKRFETIYLEYFQAIRDFCSSYLKDEELARDVAQDSFFSLWNHFNPVFSEKEILSFLYTSARNKCLDHLRLQKVIESKFQELKDEVYGEEFFLDEVTRNETYRIVRGAVNKLPERSRQIATLTLQGYSLQEIADELSVSINTVKTLKKNAYEKLREMISNQYIVSVLLKIFI</sequence>
<dbReference type="NCBIfam" id="TIGR02937">
    <property type="entry name" value="sigma70-ECF"/>
    <property type="match status" value="1"/>
</dbReference>
<dbReference type="CDD" id="cd06171">
    <property type="entry name" value="Sigma70_r4"/>
    <property type="match status" value="1"/>
</dbReference>
<dbReference type="SUPFAM" id="SSF88946">
    <property type="entry name" value="Sigma2 domain of RNA polymerase sigma factors"/>
    <property type="match status" value="1"/>
</dbReference>
<comment type="caution">
    <text evidence="6">The sequence shown here is derived from an EMBL/GenBank/DDBJ whole genome shotgun (WGS) entry which is preliminary data.</text>
</comment>
<accession>A0ABR7D261</accession>
<protein>
    <submittedName>
        <fullName evidence="6">Sigma-70 family RNA polymerase sigma factor</fullName>
    </submittedName>
</protein>
<keyword evidence="3" id="KW-0731">Sigma factor</keyword>
<evidence type="ECO:0000313" key="6">
    <source>
        <dbReference type="EMBL" id="MBC5622022.1"/>
    </source>
</evidence>
<dbReference type="InterPro" id="IPR013325">
    <property type="entry name" value="RNA_pol_sigma_r2"/>
</dbReference>
<dbReference type="InterPro" id="IPR039425">
    <property type="entry name" value="RNA_pol_sigma-70-like"/>
</dbReference>
<keyword evidence="2" id="KW-0805">Transcription regulation</keyword>